<gene>
    <name evidence="2" type="ORF">HPS56_10295</name>
</gene>
<keyword evidence="1" id="KW-0812">Transmembrane</keyword>
<evidence type="ECO:0000313" key="2">
    <source>
        <dbReference type="EMBL" id="NPD92722.1"/>
    </source>
</evidence>
<name>A0ABX2ARR3_9BACT</name>
<keyword evidence="3" id="KW-1185">Reference proteome</keyword>
<dbReference type="Pfam" id="PF04246">
    <property type="entry name" value="RseC_MucC"/>
    <property type="match status" value="1"/>
</dbReference>
<feature type="transmembrane region" description="Helical" evidence="1">
    <location>
        <begin position="107"/>
        <end position="126"/>
    </location>
</feature>
<proteinExistence type="predicted"/>
<feature type="transmembrane region" description="Helical" evidence="1">
    <location>
        <begin position="80"/>
        <end position="101"/>
    </location>
</feature>
<organism evidence="2 3">
    <name type="scientific">Xylanibacter muris</name>
    <dbReference type="NCBI Taxonomy" id="2736290"/>
    <lineage>
        <taxon>Bacteria</taxon>
        <taxon>Pseudomonadati</taxon>
        <taxon>Bacteroidota</taxon>
        <taxon>Bacteroidia</taxon>
        <taxon>Bacteroidales</taxon>
        <taxon>Prevotellaceae</taxon>
        <taxon>Xylanibacter</taxon>
    </lineage>
</organism>
<accession>A0ABX2ARR3</accession>
<dbReference type="EMBL" id="JABKKF010000010">
    <property type="protein sequence ID" value="NPD92722.1"/>
    <property type="molecule type" value="Genomic_DNA"/>
</dbReference>
<comment type="caution">
    <text evidence="2">The sequence shown here is derived from an EMBL/GenBank/DDBJ whole genome shotgun (WGS) entry which is preliminary data.</text>
</comment>
<sequence>MKNKEYRISHSGVVAAVDGDCVSVRIVQTSACASCKLSGHCNASEKKIKIIDAHNRDAGSFKVGEKVVVGASVNIFRHSVFLAFVLPLIIMALTGFVVARLYNDWDLGVLVSPIGLILYYILLYFLRDRLKRELVFTVEHSDNY</sequence>
<reference evidence="2 3" key="1">
    <citation type="submission" date="2020-05" db="EMBL/GenBank/DDBJ databases">
        <title>Distinct polysaccharide utilization as determinants for interspecies competition between intestinal Prevotella spp.</title>
        <authorList>
            <person name="Galvez E.J.C."/>
            <person name="Iljazovic A."/>
            <person name="Strowig T."/>
        </authorList>
    </citation>
    <scope>NUCLEOTIDE SEQUENCE [LARGE SCALE GENOMIC DNA]</scope>
    <source>
        <strain evidence="2 3">PMUR</strain>
    </source>
</reference>
<dbReference type="RefSeq" id="WP_172276180.1">
    <property type="nucleotide sequence ID" value="NZ_CASGMU010000009.1"/>
</dbReference>
<evidence type="ECO:0000256" key="1">
    <source>
        <dbReference type="SAM" id="Phobius"/>
    </source>
</evidence>
<protein>
    <submittedName>
        <fullName evidence="2">SoxR reducing system RseC family protein</fullName>
    </submittedName>
</protein>
<dbReference type="Proteomes" id="UP000714420">
    <property type="component" value="Unassembled WGS sequence"/>
</dbReference>
<evidence type="ECO:0000313" key="3">
    <source>
        <dbReference type="Proteomes" id="UP000714420"/>
    </source>
</evidence>
<keyword evidence="1" id="KW-1133">Transmembrane helix</keyword>
<keyword evidence="1" id="KW-0472">Membrane</keyword>